<dbReference type="OrthoDB" id="9805416at2"/>
<dbReference type="Gene3D" id="3.40.50.720">
    <property type="entry name" value="NAD(P)-binding Rossmann-like Domain"/>
    <property type="match status" value="2"/>
</dbReference>
<evidence type="ECO:0000313" key="7">
    <source>
        <dbReference type="EMBL" id="SHH45466.1"/>
    </source>
</evidence>
<evidence type="ECO:0000259" key="5">
    <source>
        <dbReference type="Pfam" id="PF00389"/>
    </source>
</evidence>
<dbReference type="GO" id="GO:0016616">
    <property type="term" value="F:oxidoreductase activity, acting on the CH-OH group of donors, NAD or NADP as acceptor"/>
    <property type="evidence" value="ECO:0007669"/>
    <property type="project" value="InterPro"/>
</dbReference>
<evidence type="ECO:0000256" key="3">
    <source>
        <dbReference type="ARBA" id="ARBA00023027"/>
    </source>
</evidence>
<evidence type="ECO:0000256" key="1">
    <source>
        <dbReference type="ARBA" id="ARBA00005854"/>
    </source>
</evidence>
<dbReference type="Pfam" id="PF00389">
    <property type="entry name" value="2-Hacid_dh"/>
    <property type="match status" value="1"/>
</dbReference>
<keyword evidence="2 4" id="KW-0560">Oxidoreductase</keyword>
<keyword evidence="3" id="KW-0520">NAD</keyword>
<dbReference type="AlphaFoldDB" id="A0A1M5T435"/>
<dbReference type="InterPro" id="IPR036291">
    <property type="entry name" value="NAD(P)-bd_dom_sf"/>
</dbReference>
<feature type="domain" description="D-isomer specific 2-hydroxyacid dehydrogenase catalytic" evidence="5">
    <location>
        <begin position="11"/>
        <end position="310"/>
    </location>
</feature>
<dbReference type="Pfam" id="PF02826">
    <property type="entry name" value="2-Hacid_dh_C"/>
    <property type="match status" value="1"/>
</dbReference>
<evidence type="ECO:0000313" key="8">
    <source>
        <dbReference type="Proteomes" id="UP000184079"/>
    </source>
</evidence>
<organism evidence="7 8">
    <name type="scientific">Virgibacillus chiguensis</name>
    <dbReference type="NCBI Taxonomy" id="411959"/>
    <lineage>
        <taxon>Bacteria</taxon>
        <taxon>Bacillati</taxon>
        <taxon>Bacillota</taxon>
        <taxon>Bacilli</taxon>
        <taxon>Bacillales</taxon>
        <taxon>Bacillaceae</taxon>
        <taxon>Virgibacillus</taxon>
    </lineage>
</organism>
<dbReference type="EMBL" id="FQXD01000007">
    <property type="protein sequence ID" value="SHH45466.1"/>
    <property type="molecule type" value="Genomic_DNA"/>
</dbReference>
<dbReference type="InterPro" id="IPR006139">
    <property type="entry name" value="D-isomer_2_OHA_DH_cat_dom"/>
</dbReference>
<sequence length="320" mass="36278">MTKRTLVMNVDIKEAHVQSIQQALPDWKIVANKALDEVQDDIKEAEIMLHWKKDMESIVFEENKNLQWVQTWSAGIDNLPLSELEQRGVHVTSANGVHAYPISETIFALILGLTRKIHTYVKQQQDKVWYHARLNQEIHHKTIGIIGVGAIGQETVKIAKAFGMKVLGVRHSGRPTAYVDNMYKPEQLDHVLAESDIIVITLPLTEETRHMFAKKQFEQMKDSALLINIGRGAIVQEEDLIKALQANEIAGAGLDVFAKEPLPEDSPLWEMENVIITPHTAGSTEYYDERVIDDIFLPNLQQYLQGKTPKVNAVHFDKGY</sequence>
<dbReference type="FunFam" id="3.40.50.720:FF:000363">
    <property type="entry name" value="D-isomer specific 2-hydroxyacid dehydrogenase"/>
    <property type="match status" value="1"/>
</dbReference>
<dbReference type="CDD" id="cd05300">
    <property type="entry name" value="2-Hacid_dh_1"/>
    <property type="match status" value="1"/>
</dbReference>
<dbReference type="Proteomes" id="UP000184079">
    <property type="component" value="Unassembled WGS sequence"/>
</dbReference>
<dbReference type="GO" id="GO:0051287">
    <property type="term" value="F:NAD binding"/>
    <property type="evidence" value="ECO:0007669"/>
    <property type="project" value="InterPro"/>
</dbReference>
<proteinExistence type="inferred from homology"/>
<evidence type="ECO:0000256" key="4">
    <source>
        <dbReference type="RuleBase" id="RU003719"/>
    </source>
</evidence>
<evidence type="ECO:0000259" key="6">
    <source>
        <dbReference type="Pfam" id="PF02826"/>
    </source>
</evidence>
<dbReference type="SUPFAM" id="SSF51735">
    <property type="entry name" value="NAD(P)-binding Rossmann-fold domains"/>
    <property type="match status" value="1"/>
</dbReference>
<protein>
    <submittedName>
        <fullName evidence="7">Phosphoglycerate dehydrogenase</fullName>
    </submittedName>
</protein>
<accession>A0A1M5T435</accession>
<dbReference type="PANTHER" id="PTHR43333:SF1">
    <property type="entry name" value="D-ISOMER SPECIFIC 2-HYDROXYACID DEHYDROGENASE NAD-BINDING DOMAIN-CONTAINING PROTEIN"/>
    <property type="match status" value="1"/>
</dbReference>
<gene>
    <name evidence="7" type="ORF">SAMN05421807_107107</name>
</gene>
<reference evidence="8" key="1">
    <citation type="submission" date="2016-11" db="EMBL/GenBank/DDBJ databases">
        <authorList>
            <person name="Varghese N."/>
            <person name="Submissions S."/>
        </authorList>
    </citation>
    <scope>NUCLEOTIDE SEQUENCE [LARGE SCALE GENOMIC DNA]</scope>
    <source>
        <strain evidence="8">CGMCC 1.6496</strain>
    </source>
</reference>
<keyword evidence="8" id="KW-1185">Reference proteome</keyword>
<dbReference type="PANTHER" id="PTHR43333">
    <property type="entry name" value="2-HACID_DH_C DOMAIN-CONTAINING PROTEIN"/>
    <property type="match status" value="1"/>
</dbReference>
<dbReference type="RefSeq" id="WP_073008199.1">
    <property type="nucleotide sequence ID" value="NZ_FQXD01000007.1"/>
</dbReference>
<evidence type="ECO:0000256" key="2">
    <source>
        <dbReference type="ARBA" id="ARBA00023002"/>
    </source>
</evidence>
<dbReference type="InterPro" id="IPR006140">
    <property type="entry name" value="D-isomer_DH_NAD-bd"/>
</dbReference>
<comment type="similarity">
    <text evidence="1 4">Belongs to the D-isomer specific 2-hydroxyacid dehydrogenase family.</text>
</comment>
<feature type="domain" description="D-isomer specific 2-hydroxyacid dehydrogenase NAD-binding" evidence="6">
    <location>
        <begin position="107"/>
        <end position="281"/>
    </location>
</feature>
<dbReference type="SUPFAM" id="SSF52283">
    <property type="entry name" value="Formate/glycerate dehydrogenase catalytic domain-like"/>
    <property type="match status" value="1"/>
</dbReference>
<name>A0A1M5T435_9BACI</name>